<feature type="transmembrane region" description="Helical" evidence="8">
    <location>
        <begin position="31"/>
        <end position="51"/>
    </location>
</feature>
<protein>
    <submittedName>
        <fullName evidence="9">Electron transporter RnfA</fullName>
    </submittedName>
</protein>
<reference evidence="9 10" key="1">
    <citation type="journal article" date="2020" name="Microorganisms">
        <title>Reliable Identification of Environmental Pseudomonas Isolates Using the rpoD Gene.</title>
        <authorList>
            <consortium name="The Broad Institute Genome Sequencing Platform"/>
            <person name="Girard L."/>
            <person name="Lood C."/>
            <person name="Rokni-Zadeh H."/>
            <person name="van Noort V."/>
            <person name="Lavigne R."/>
            <person name="De Mot R."/>
        </authorList>
    </citation>
    <scope>NUCLEOTIDE SEQUENCE [LARGE SCALE GENOMIC DNA]</scope>
    <source>
        <strain evidence="9 10">RW7P2</strain>
    </source>
</reference>
<evidence type="ECO:0000256" key="4">
    <source>
        <dbReference type="ARBA" id="ARBA00022692"/>
    </source>
</evidence>
<dbReference type="PANTHER" id="PTHR30335:SF0">
    <property type="entry name" value="ION-TRANSLOCATING OXIDOREDUCTASE COMPLEX SUBUNIT A"/>
    <property type="match status" value="1"/>
</dbReference>
<evidence type="ECO:0000313" key="9">
    <source>
        <dbReference type="EMBL" id="MBC3478160.1"/>
    </source>
</evidence>
<proteinExistence type="predicted"/>
<feature type="transmembrane region" description="Helical" evidence="8">
    <location>
        <begin position="120"/>
        <end position="140"/>
    </location>
</feature>
<keyword evidence="7 8" id="KW-0472">Membrane</keyword>
<keyword evidence="10" id="KW-1185">Reference proteome</keyword>
<feature type="transmembrane region" description="Helical" evidence="8">
    <location>
        <begin position="63"/>
        <end position="84"/>
    </location>
</feature>
<keyword evidence="6 8" id="KW-1133">Transmembrane helix</keyword>
<keyword evidence="4 8" id="KW-0812">Transmembrane</keyword>
<feature type="transmembrane region" description="Helical" evidence="8">
    <location>
        <begin position="90"/>
        <end position="108"/>
    </location>
</feature>
<dbReference type="EMBL" id="JABWRS010000020">
    <property type="protein sequence ID" value="MBC3478160.1"/>
    <property type="molecule type" value="Genomic_DNA"/>
</dbReference>
<evidence type="ECO:0000256" key="5">
    <source>
        <dbReference type="ARBA" id="ARBA00022967"/>
    </source>
</evidence>
<dbReference type="Pfam" id="PF02508">
    <property type="entry name" value="Rnf-Nqr"/>
    <property type="match status" value="1"/>
</dbReference>
<name>A0ABR6VCQ3_9PSED</name>
<sequence>MNDYMLVLVSAALISFLTLQRQPASRLHVHVLGMACALAILLGVTGGQLLVRVLLVPWQLQDLQLLLLLPWLALVSWAVQWVLAKLRPDWPVTALTALMPAGAPLLGLSVQATAEGQGALVVTTSALLTGLGFWLALALFNDLRQRTEQADIPVSLRGLPIDLLGAGIMAMAFSGLNGLFTQ</sequence>
<gene>
    <name evidence="9" type="ORF">HU747_21470</name>
</gene>
<organism evidence="9 10">
    <name type="scientific">Pseudomonas taiwanensis</name>
    <dbReference type="NCBI Taxonomy" id="470150"/>
    <lineage>
        <taxon>Bacteria</taxon>
        <taxon>Pseudomonadati</taxon>
        <taxon>Pseudomonadota</taxon>
        <taxon>Gammaproteobacteria</taxon>
        <taxon>Pseudomonadales</taxon>
        <taxon>Pseudomonadaceae</taxon>
        <taxon>Pseudomonas</taxon>
    </lineage>
</organism>
<keyword evidence="3" id="KW-1003">Cell membrane</keyword>
<comment type="subcellular location">
    <subcellularLocation>
        <location evidence="1">Endomembrane system</location>
        <topology evidence="1">Multi-pass membrane protein</topology>
    </subcellularLocation>
</comment>
<accession>A0ABR6VCQ3</accession>
<comment type="caution">
    <text evidence="9">The sequence shown here is derived from an EMBL/GenBank/DDBJ whole genome shotgun (WGS) entry which is preliminary data.</text>
</comment>
<evidence type="ECO:0000256" key="1">
    <source>
        <dbReference type="ARBA" id="ARBA00004127"/>
    </source>
</evidence>
<evidence type="ECO:0000256" key="7">
    <source>
        <dbReference type="ARBA" id="ARBA00023136"/>
    </source>
</evidence>
<feature type="transmembrane region" description="Helical" evidence="8">
    <location>
        <begin position="160"/>
        <end position="180"/>
    </location>
</feature>
<dbReference type="InterPro" id="IPR050133">
    <property type="entry name" value="NqrDE/RnfAE_oxidrdctase"/>
</dbReference>
<keyword evidence="5" id="KW-1278">Translocase</keyword>
<dbReference type="PIRSF" id="PIRSF006102">
    <property type="entry name" value="NQR_DE"/>
    <property type="match status" value="1"/>
</dbReference>
<evidence type="ECO:0000256" key="3">
    <source>
        <dbReference type="ARBA" id="ARBA00022519"/>
    </source>
</evidence>
<dbReference type="PANTHER" id="PTHR30335">
    <property type="entry name" value="INTEGRAL MEMBRANE PROTEIN OF SOXR-REDUCING COMPLEX"/>
    <property type="match status" value="1"/>
</dbReference>
<evidence type="ECO:0000313" key="10">
    <source>
        <dbReference type="Proteomes" id="UP000628086"/>
    </source>
</evidence>
<keyword evidence="2" id="KW-0813">Transport</keyword>
<keyword evidence="3" id="KW-0997">Cell inner membrane</keyword>
<evidence type="ECO:0000256" key="2">
    <source>
        <dbReference type="ARBA" id="ARBA00022448"/>
    </source>
</evidence>
<dbReference type="Proteomes" id="UP000628086">
    <property type="component" value="Unassembled WGS sequence"/>
</dbReference>
<evidence type="ECO:0000256" key="8">
    <source>
        <dbReference type="SAM" id="Phobius"/>
    </source>
</evidence>
<dbReference type="RefSeq" id="WP_027907477.1">
    <property type="nucleotide sequence ID" value="NZ_JABWRR010000025.1"/>
</dbReference>
<dbReference type="InterPro" id="IPR003667">
    <property type="entry name" value="NqrDE/RnfAE"/>
</dbReference>
<evidence type="ECO:0000256" key="6">
    <source>
        <dbReference type="ARBA" id="ARBA00022989"/>
    </source>
</evidence>